<evidence type="ECO:0000313" key="1">
    <source>
        <dbReference type="EMBL" id="KAH6933881.1"/>
    </source>
</evidence>
<protein>
    <submittedName>
        <fullName evidence="1">Uncharacterized protein</fullName>
    </submittedName>
</protein>
<keyword evidence="2" id="KW-1185">Reference proteome</keyword>
<evidence type="ECO:0000313" key="2">
    <source>
        <dbReference type="Proteomes" id="UP000821845"/>
    </source>
</evidence>
<reference evidence="1" key="1">
    <citation type="submission" date="2020-05" db="EMBL/GenBank/DDBJ databases">
        <title>Large-scale comparative analyses of tick genomes elucidate their genetic diversity and vector capacities.</title>
        <authorList>
            <person name="Jia N."/>
            <person name="Wang J."/>
            <person name="Shi W."/>
            <person name="Du L."/>
            <person name="Sun Y."/>
            <person name="Zhan W."/>
            <person name="Jiang J."/>
            <person name="Wang Q."/>
            <person name="Zhang B."/>
            <person name="Ji P."/>
            <person name="Sakyi L.B."/>
            <person name="Cui X."/>
            <person name="Yuan T."/>
            <person name="Jiang B."/>
            <person name="Yang W."/>
            <person name="Lam T.T.-Y."/>
            <person name="Chang Q."/>
            <person name="Ding S."/>
            <person name="Wang X."/>
            <person name="Zhu J."/>
            <person name="Ruan X."/>
            <person name="Zhao L."/>
            <person name="Wei J."/>
            <person name="Que T."/>
            <person name="Du C."/>
            <person name="Cheng J."/>
            <person name="Dai P."/>
            <person name="Han X."/>
            <person name="Huang E."/>
            <person name="Gao Y."/>
            <person name="Liu J."/>
            <person name="Shao H."/>
            <person name="Ye R."/>
            <person name="Li L."/>
            <person name="Wei W."/>
            <person name="Wang X."/>
            <person name="Wang C."/>
            <person name="Yang T."/>
            <person name="Huo Q."/>
            <person name="Li W."/>
            <person name="Guo W."/>
            <person name="Chen H."/>
            <person name="Zhou L."/>
            <person name="Ni X."/>
            <person name="Tian J."/>
            <person name="Zhou Y."/>
            <person name="Sheng Y."/>
            <person name="Liu T."/>
            <person name="Pan Y."/>
            <person name="Xia L."/>
            <person name="Li J."/>
            <person name="Zhao F."/>
            <person name="Cao W."/>
        </authorList>
    </citation>
    <scope>NUCLEOTIDE SEQUENCE</scope>
    <source>
        <strain evidence="1">Hyas-2018</strain>
    </source>
</reference>
<name>A0ACB7SIL3_HYAAI</name>
<accession>A0ACB7SIL3</accession>
<dbReference type="EMBL" id="CM023484">
    <property type="protein sequence ID" value="KAH6933881.1"/>
    <property type="molecule type" value="Genomic_DNA"/>
</dbReference>
<proteinExistence type="predicted"/>
<organism evidence="1 2">
    <name type="scientific">Hyalomma asiaticum</name>
    <name type="common">Tick</name>
    <dbReference type="NCBI Taxonomy" id="266040"/>
    <lineage>
        <taxon>Eukaryota</taxon>
        <taxon>Metazoa</taxon>
        <taxon>Ecdysozoa</taxon>
        <taxon>Arthropoda</taxon>
        <taxon>Chelicerata</taxon>
        <taxon>Arachnida</taxon>
        <taxon>Acari</taxon>
        <taxon>Parasitiformes</taxon>
        <taxon>Ixodida</taxon>
        <taxon>Ixodoidea</taxon>
        <taxon>Ixodidae</taxon>
        <taxon>Hyalomminae</taxon>
        <taxon>Hyalomma</taxon>
    </lineage>
</organism>
<sequence>MSWEVFEQKKKKKGERDVALKRNSPPLYRSFADGTRRSSRYGRIQQRGGDHKLGATTAFQRRGSAAMYATNLLLFAASRSGSLLSGSSFFYLPLPSLTRGDIIVLFFLLLYILFFSPLRRDS</sequence>
<comment type="caution">
    <text evidence="1">The sequence shown here is derived from an EMBL/GenBank/DDBJ whole genome shotgun (WGS) entry which is preliminary data.</text>
</comment>
<dbReference type="Proteomes" id="UP000821845">
    <property type="component" value="Chromosome 4"/>
</dbReference>
<gene>
    <name evidence="1" type="ORF">HPB50_018662</name>
</gene>